<feature type="domain" description="HTH tetR-type" evidence="5">
    <location>
        <begin position="11"/>
        <end position="72"/>
    </location>
</feature>
<proteinExistence type="predicted"/>
<dbReference type="InterPro" id="IPR050109">
    <property type="entry name" value="HTH-type_TetR-like_transc_reg"/>
</dbReference>
<dbReference type="RefSeq" id="WP_005942069.1">
    <property type="nucleotide sequence ID" value="NZ_ATVK01000018.1"/>
</dbReference>
<gene>
    <name evidence="6" type="ORF">GOHSU_35_00370</name>
</gene>
<dbReference type="Pfam" id="PF13305">
    <property type="entry name" value="TetR_C_33"/>
    <property type="match status" value="1"/>
</dbReference>
<keyword evidence="1" id="KW-0805">Transcription regulation</keyword>
<dbReference type="InterPro" id="IPR036271">
    <property type="entry name" value="Tet_transcr_reg_TetR-rel_C_sf"/>
</dbReference>
<keyword evidence="2 4" id="KW-0238">DNA-binding</keyword>
<evidence type="ECO:0000259" key="5">
    <source>
        <dbReference type="PROSITE" id="PS50977"/>
    </source>
</evidence>
<dbReference type="InterPro" id="IPR009057">
    <property type="entry name" value="Homeodomain-like_sf"/>
</dbReference>
<keyword evidence="7" id="KW-1185">Reference proteome</keyword>
<organism evidence="6 7">
    <name type="scientific">Gordonia hirsuta DSM 44140 = NBRC 16056</name>
    <dbReference type="NCBI Taxonomy" id="1121927"/>
    <lineage>
        <taxon>Bacteria</taxon>
        <taxon>Bacillati</taxon>
        <taxon>Actinomycetota</taxon>
        <taxon>Actinomycetes</taxon>
        <taxon>Mycobacteriales</taxon>
        <taxon>Gordoniaceae</taxon>
        <taxon>Gordonia</taxon>
    </lineage>
</organism>
<dbReference type="InterPro" id="IPR001647">
    <property type="entry name" value="HTH_TetR"/>
</dbReference>
<protein>
    <submittedName>
        <fullName evidence="6">Putative TetR family transcriptional regulator</fullName>
    </submittedName>
</protein>
<dbReference type="Gene3D" id="1.10.357.10">
    <property type="entry name" value="Tetracycline Repressor, domain 2"/>
    <property type="match status" value="1"/>
</dbReference>
<dbReference type="SUPFAM" id="SSF46689">
    <property type="entry name" value="Homeodomain-like"/>
    <property type="match status" value="1"/>
</dbReference>
<evidence type="ECO:0000256" key="4">
    <source>
        <dbReference type="PROSITE-ProRule" id="PRU00335"/>
    </source>
</evidence>
<dbReference type="InterPro" id="IPR025996">
    <property type="entry name" value="MT1864/Rv1816-like_C"/>
</dbReference>
<reference evidence="6 7" key="1">
    <citation type="submission" date="2012-12" db="EMBL/GenBank/DDBJ databases">
        <title>Whole genome shotgun sequence of Gordonia hirsuta NBRC 16056.</title>
        <authorList>
            <person name="Isaki-Nakamura S."/>
            <person name="Hosoyama A."/>
            <person name="Tsuchikane K."/>
            <person name="Katsumata H."/>
            <person name="Baba S."/>
            <person name="Yamazaki S."/>
            <person name="Fujita N."/>
        </authorList>
    </citation>
    <scope>NUCLEOTIDE SEQUENCE [LARGE SCALE GENOMIC DNA]</scope>
    <source>
        <strain evidence="6 7">NBRC 16056</strain>
    </source>
</reference>
<dbReference type="PANTHER" id="PTHR30055:SF212">
    <property type="entry name" value="TETR-FAMILY FAMILY TRANSCRIPTIONAL REGULATOR"/>
    <property type="match status" value="1"/>
</dbReference>
<comment type="caution">
    <text evidence="6">The sequence shown here is derived from an EMBL/GenBank/DDBJ whole genome shotgun (WGS) entry which is preliminary data.</text>
</comment>
<evidence type="ECO:0000313" key="7">
    <source>
        <dbReference type="Proteomes" id="UP000053405"/>
    </source>
</evidence>
<name>L7LDU7_9ACTN</name>
<evidence type="ECO:0000313" key="6">
    <source>
        <dbReference type="EMBL" id="GAC58242.1"/>
    </source>
</evidence>
<dbReference type="GO" id="GO:0003700">
    <property type="term" value="F:DNA-binding transcription factor activity"/>
    <property type="evidence" value="ECO:0007669"/>
    <property type="project" value="TreeGrafter"/>
</dbReference>
<evidence type="ECO:0000256" key="2">
    <source>
        <dbReference type="ARBA" id="ARBA00023125"/>
    </source>
</evidence>
<accession>L7LDU7</accession>
<dbReference type="PANTHER" id="PTHR30055">
    <property type="entry name" value="HTH-TYPE TRANSCRIPTIONAL REGULATOR RUTR"/>
    <property type="match status" value="1"/>
</dbReference>
<keyword evidence="3" id="KW-0804">Transcription</keyword>
<dbReference type="PROSITE" id="PS50977">
    <property type="entry name" value="HTH_TETR_2"/>
    <property type="match status" value="1"/>
</dbReference>
<dbReference type="Pfam" id="PF00440">
    <property type="entry name" value="TetR_N"/>
    <property type="match status" value="1"/>
</dbReference>
<dbReference type="AlphaFoldDB" id="L7LDU7"/>
<dbReference type="EMBL" id="BANT01000035">
    <property type="protein sequence ID" value="GAC58242.1"/>
    <property type="molecule type" value="Genomic_DNA"/>
</dbReference>
<evidence type="ECO:0000256" key="1">
    <source>
        <dbReference type="ARBA" id="ARBA00023015"/>
    </source>
</evidence>
<dbReference type="STRING" id="1121927.GOHSU_35_00370"/>
<feature type="DNA-binding region" description="H-T-H motif" evidence="4">
    <location>
        <begin position="35"/>
        <end position="54"/>
    </location>
</feature>
<dbReference type="SUPFAM" id="SSF48498">
    <property type="entry name" value="Tetracyclin repressor-like, C-terminal domain"/>
    <property type="match status" value="1"/>
</dbReference>
<dbReference type="eggNOG" id="COG1309">
    <property type="taxonomic scope" value="Bacteria"/>
</dbReference>
<dbReference type="GO" id="GO:0000976">
    <property type="term" value="F:transcription cis-regulatory region binding"/>
    <property type="evidence" value="ECO:0007669"/>
    <property type="project" value="TreeGrafter"/>
</dbReference>
<evidence type="ECO:0000256" key="3">
    <source>
        <dbReference type="ARBA" id="ARBA00023163"/>
    </source>
</evidence>
<sequence>MRKRSPRGSGGLLGDEILDAATELLIAGDGGAGVSIRAVAARVGVTPPSIYLHFADKEELLDAVCARFFEQFDDVMVAAADGIDDLTERGVAQGLAYVRFAIDNPVIFREAFARPTTEPTQTDQVLMASAFQRMRATVAEAMEAGVLPRGEVTAMVLRLWSIAHGVADLMTAKPGLPWGQDLTLAEDVLRAALTGFGQESVKSELLRRDER</sequence>
<dbReference type="Proteomes" id="UP000053405">
    <property type="component" value="Unassembled WGS sequence"/>
</dbReference>